<dbReference type="PROSITE" id="PS50936">
    <property type="entry name" value="ENGC_GTPASE"/>
    <property type="match status" value="1"/>
</dbReference>
<dbReference type="PROSITE" id="PS51721">
    <property type="entry name" value="G_CP"/>
    <property type="match status" value="1"/>
</dbReference>
<dbReference type="InterPro" id="IPR030378">
    <property type="entry name" value="G_CP_dom"/>
</dbReference>
<dbReference type="GO" id="GO:0019843">
    <property type="term" value="F:rRNA binding"/>
    <property type="evidence" value="ECO:0007669"/>
    <property type="project" value="UniProtKB-KW"/>
</dbReference>
<dbReference type="GO" id="GO:0046872">
    <property type="term" value="F:metal ion binding"/>
    <property type="evidence" value="ECO:0007669"/>
    <property type="project" value="UniProtKB-KW"/>
</dbReference>
<dbReference type="InterPro" id="IPR027417">
    <property type="entry name" value="P-loop_NTPase"/>
</dbReference>
<keyword evidence="2 3" id="KW-0342">GTP-binding</keyword>
<dbReference type="GO" id="GO:0005525">
    <property type="term" value="F:GTP binding"/>
    <property type="evidence" value="ECO:0007669"/>
    <property type="project" value="UniProtKB-UniRule"/>
</dbReference>
<accession>A0A832CYE8</accession>
<dbReference type="GO" id="GO:0003924">
    <property type="term" value="F:GTPase activity"/>
    <property type="evidence" value="ECO:0007669"/>
    <property type="project" value="UniProtKB-UniRule"/>
</dbReference>
<dbReference type="SUPFAM" id="SSF52540">
    <property type="entry name" value="P-loop containing nucleoside triphosphate hydrolases"/>
    <property type="match status" value="1"/>
</dbReference>
<dbReference type="EMBL" id="DSVI01000016">
    <property type="protein sequence ID" value="HGT48406.1"/>
    <property type="molecule type" value="Genomic_DNA"/>
</dbReference>
<dbReference type="PANTHER" id="PTHR32120">
    <property type="entry name" value="SMALL RIBOSOMAL SUBUNIT BIOGENESIS GTPASE RSGA"/>
    <property type="match status" value="1"/>
</dbReference>
<dbReference type="InterPro" id="IPR012340">
    <property type="entry name" value="NA-bd_OB-fold"/>
</dbReference>
<evidence type="ECO:0000256" key="1">
    <source>
        <dbReference type="ARBA" id="ARBA00022741"/>
    </source>
</evidence>
<dbReference type="GO" id="GO:0005737">
    <property type="term" value="C:cytoplasm"/>
    <property type="evidence" value="ECO:0007669"/>
    <property type="project" value="UniProtKB-SubCell"/>
</dbReference>
<keyword evidence="3" id="KW-0963">Cytoplasm</keyword>
<feature type="binding site" evidence="3">
    <location>
        <position position="283"/>
    </location>
    <ligand>
        <name>Zn(2+)</name>
        <dbReference type="ChEBI" id="CHEBI:29105"/>
    </ligand>
</feature>
<reference evidence="6" key="1">
    <citation type="journal article" date="2020" name="mSystems">
        <title>Genome- and Community-Level Interaction Insights into Carbon Utilization and Element Cycling Functions of Hydrothermarchaeota in Hydrothermal Sediment.</title>
        <authorList>
            <person name="Zhou Z."/>
            <person name="Liu Y."/>
            <person name="Xu W."/>
            <person name="Pan J."/>
            <person name="Luo Z.H."/>
            <person name="Li M."/>
        </authorList>
    </citation>
    <scope>NUCLEOTIDE SEQUENCE [LARGE SCALE GENOMIC DNA]</scope>
    <source>
        <strain evidence="6">SpSt-500</strain>
    </source>
</reference>
<protein>
    <recommendedName>
        <fullName evidence="3">Small ribosomal subunit biogenesis GTPase RsgA</fullName>
        <ecNumber evidence="3">3.6.1.-</ecNumber>
    </recommendedName>
</protein>
<keyword evidence="3" id="KW-0378">Hydrolase</keyword>
<keyword evidence="3" id="KW-0699">rRNA-binding</keyword>
<sequence length="315" mass="35720">MITRVESKDYYVLENISVKEIRCVLRGKFKKDFALKKDKLFLTDIAVVGDKVKFDLNDDGTGFIYEILPRENYLSRKAPKIRGASYRGERLEQIIAANIDQVFIVTSVAEPNFNNKTVDRFLVACESSGLNVTIIINKIDLDEKSIYKKWKELYSKIGYDVIATSKKTGVGLNELKNKLPGNKNLFWGQSGVGKSSILNALYPQLNLKVGEISNFTSKGTHTTVTSNMFFVGDNTFIIDTPGVREIDPYGIKKEDLGHYFIEFADYINQCKFNTCTHQHEPGCAVVEAVNNGLISEERYDSYLRILNTIEEDINF</sequence>
<dbReference type="HAMAP" id="MF_01820">
    <property type="entry name" value="GTPase_RsgA"/>
    <property type="match status" value="1"/>
</dbReference>
<comment type="caution">
    <text evidence="6">The sequence shown here is derived from an EMBL/GenBank/DDBJ whole genome shotgun (WGS) entry which is preliminary data.</text>
</comment>
<dbReference type="NCBIfam" id="TIGR00157">
    <property type="entry name" value="ribosome small subunit-dependent GTPase A"/>
    <property type="match status" value="1"/>
</dbReference>
<keyword evidence="3" id="KW-0694">RNA-binding</keyword>
<feature type="binding site" evidence="3">
    <location>
        <position position="277"/>
    </location>
    <ligand>
        <name>Zn(2+)</name>
        <dbReference type="ChEBI" id="CHEBI:29105"/>
    </ligand>
</feature>
<evidence type="ECO:0000313" key="6">
    <source>
        <dbReference type="EMBL" id="HGT48406.1"/>
    </source>
</evidence>
<dbReference type="Gene3D" id="1.10.40.50">
    <property type="entry name" value="Probable gtpase engc, domain 3"/>
    <property type="match status" value="1"/>
</dbReference>
<dbReference type="GO" id="GO:0042274">
    <property type="term" value="P:ribosomal small subunit biogenesis"/>
    <property type="evidence" value="ECO:0007669"/>
    <property type="project" value="UniProtKB-UniRule"/>
</dbReference>
<dbReference type="SUPFAM" id="SSF50249">
    <property type="entry name" value="Nucleic acid-binding proteins"/>
    <property type="match status" value="1"/>
</dbReference>
<feature type="binding site" evidence="3">
    <location>
        <position position="275"/>
    </location>
    <ligand>
        <name>Zn(2+)</name>
        <dbReference type="ChEBI" id="CHEBI:29105"/>
    </ligand>
</feature>
<keyword evidence="1 3" id="KW-0547">Nucleotide-binding</keyword>
<dbReference type="Pfam" id="PF03193">
    <property type="entry name" value="RsgA_GTPase"/>
    <property type="match status" value="1"/>
</dbReference>
<feature type="binding site" evidence="3">
    <location>
        <begin position="137"/>
        <end position="140"/>
    </location>
    <ligand>
        <name>GTP</name>
        <dbReference type="ChEBI" id="CHEBI:37565"/>
    </ligand>
</feature>
<keyword evidence="3" id="KW-0862">Zinc</keyword>
<comment type="similarity">
    <text evidence="3">Belongs to the TRAFAC class YlqF/YawG GTPase family. RsgA subfamily.</text>
</comment>
<dbReference type="Gene3D" id="3.40.50.300">
    <property type="entry name" value="P-loop containing nucleotide triphosphate hydrolases"/>
    <property type="match status" value="1"/>
</dbReference>
<comment type="subunit">
    <text evidence="3">Monomer. Associates with 30S ribosomal subunit, binds 16S rRNA.</text>
</comment>
<feature type="binding site" evidence="3">
    <location>
        <begin position="188"/>
        <end position="196"/>
    </location>
    <ligand>
        <name>GTP</name>
        <dbReference type="ChEBI" id="CHEBI:37565"/>
    </ligand>
</feature>
<evidence type="ECO:0000259" key="4">
    <source>
        <dbReference type="PROSITE" id="PS50936"/>
    </source>
</evidence>
<feature type="domain" description="CP-type G" evidence="5">
    <location>
        <begin position="88"/>
        <end position="246"/>
    </location>
</feature>
<dbReference type="CDD" id="cd01854">
    <property type="entry name" value="YjeQ_EngC"/>
    <property type="match status" value="1"/>
</dbReference>
<evidence type="ECO:0000256" key="2">
    <source>
        <dbReference type="ARBA" id="ARBA00023134"/>
    </source>
</evidence>
<feature type="domain" description="EngC GTPase" evidence="4">
    <location>
        <begin position="97"/>
        <end position="244"/>
    </location>
</feature>
<dbReference type="InterPro" id="IPR010914">
    <property type="entry name" value="RsgA_GTPase_dom"/>
</dbReference>
<name>A0A832CYE8_9BACT</name>
<keyword evidence="3" id="KW-0479">Metal-binding</keyword>
<keyword evidence="3" id="KW-0690">Ribosome biogenesis</keyword>
<dbReference type="Gene3D" id="2.40.50.140">
    <property type="entry name" value="Nucleic acid-binding proteins"/>
    <property type="match status" value="1"/>
</dbReference>
<comment type="cofactor">
    <cofactor evidence="3">
        <name>Zn(2+)</name>
        <dbReference type="ChEBI" id="CHEBI:29105"/>
    </cofactor>
    <text evidence="3">Binds 1 zinc ion per subunit.</text>
</comment>
<dbReference type="InterPro" id="IPR004881">
    <property type="entry name" value="Ribosome_biogen_GTPase_RsgA"/>
</dbReference>
<evidence type="ECO:0000259" key="5">
    <source>
        <dbReference type="PROSITE" id="PS51721"/>
    </source>
</evidence>
<organism evidence="6">
    <name type="scientific">Ignavibacterium album</name>
    <dbReference type="NCBI Taxonomy" id="591197"/>
    <lineage>
        <taxon>Bacteria</taxon>
        <taxon>Pseudomonadati</taxon>
        <taxon>Ignavibacteriota</taxon>
        <taxon>Ignavibacteria</taxon>
        <taxon>Ignavibacteriales</taxon>
        <taxon>Ignavibacteriaceae</taxon>
        <taxon>Ignavibacterium</taxon>
    </lineage>
</organism>
<dbReference type="PANTHER" id="PTHR32120:SF11">
    <property type="entry name" value="SMALL RIBOSOMAL SUBUNIT BIOGENESIS GTPASE RSGA 1, MITOCHONDRIAL-RELATED"/>
    <property type="match status" value="1"/>
</dbReference>
<evidence type="ECO:0000256" key="3">
    <source>
        <dbReference type="HAMAP-Rule" id="MF_01820"/>
    </source>
</evidence>
<comment type="function">
    <text evidence="3">One of several proteins that assist in the late maturation steps of the functional core of the 30S ribosomal subunit. Helps release RbfA from mature subunits. May play a role in the assembly of ribosomal proteins into the subunit. Circularly permuted GTPase that catalyzes slow GTP hydrolysis, GTPase activity is stimulated by the 30S ribosomal subunit.</text>
</comment>
<dbReference type="EC" id="3.6.1.-" evidence="3"/>
<gene>
    <name evidence="3 6" type="primary">rsgA</name>
    <name evidence="6" type="ORF">ENS56_10240</name>
</gene>
<proteinExistence type="inferred from homology"/>
<comment type="subcellular location">
    <subcellularLocation>
        <location evidence="3">Cytoplasm</location>
    </subcellularLocation>
</comment>
<dbReference type="AlphaFoldDB" id="A0A832CYE8"/>
<feature type="binding site" evidence="3">
    <location>
        <position position="270"/>
    </location>
    <ligand>
        <name>Zn(2+)</name>
        <dbReference type="ChEBI" id="CHEBI:29105"/>
    </ligand>
</feature>